<comment type="caution">
    <text evidence="2">The sequence shown here is derived from an EMBL/GenBank/DDBJ whole genome shotgun (WGS) entry which is preliminary data.</text>
</comment>
<feature type="region of interest" description="Disordered" evidence="1">
    <location>
        <begin position="207"/>
        <end position="273"/>
    </location>
</feature>
<feature type="non-terminal residue" evidence="2">
    <location>
        <position position="1"/>
    </location>
</feature>
<evidence type="ECO:0000256" key="1">
    <source>
        <dbReference type="SAM" id="MobiDB-lite"/>
    </source>
</evidence>
<reference evidence="2" key="1">
    <citation type="journal article" date="2021" name="Proc. Natl. Acad. Sci. U.S.A.">
        <title>Three genomes in the algal genus Volvox reveal the fate of a haploid sex-determining region after a transition to homothallism.</title>
        <authorList>
            <person name="Yamamoto K."/>
            <person name="Hamaji T."/>
            <person name="Kawai-Toyooka H."/>
            <person name="Matsuzaki R."/>
            <person name="Takahashi F."/>
            <person name="Nishimura Y."/>
            <person name="Kawachi M."/>
            <person name="Noguchi H."/>
            <person name="Minakuchi Y."/>
            <person name="Umen J.G."/>
            <person name="Toyoda A."/>
            <person name="Nozaki H."/>
        </authorList>
    </citation>
    <scope>NUCLEOTIDE SEQUENCE</scope>
    <source>
        <strain evidence="2">NIES-3780</strain>
    </source>
</reference>
<name>A0A8J4B5I5_9CHLO</name>
<gene>
    <name evidence="2" type="ORF">Vafri_7757</name>
</gene>
<dbReference type="AlphaFoldDB" id="A0A8J4B5I5"/>
<feature type="compositionally biased region" description="Basic and acidic residues" evidence="1">
    <location>
        <begin position="209"/>
        <end position="218"/>
    </location>
</feature>
<organism evidence="2 3">
    <name type="scientific">Volvox africanus</name>
    <dbReference type="NCBI Taxonomy" id="51714"/>
    <lineage>
        <taxon>Eukaryota</taxon>
        <taxon>Viridiplantae</taxon>
        <taxon>Chlorophyta</taxon>
        <taxon>core chlorophytes</taxon>
        <taxon>Chlorophyceae</taxon>
        <taxon>CS clade</taxon>
        <taxon>Chlamydomonadales</taxon>
        <taxon>Volvocaceae</taxon>
        <taxon>Volvox</taxon>
    </lineage>
</organism>
<proteinExistence type="predicted"/>
<accession>A0A8J4B5I5</accession>
<evidence type="ECO:0000313" key="3">
    <source>
        <dbReference type="Proteomes" id="UP000747399"/>
    </source>
</evidence>
<dbReference type="EMBL" id="BNCO01000011">
    <property type="protein sequence ID" value="GIL51858.1"/>
    <property type="molecule type" value="Genomic_DNA"/>
</dbReference>
<keyword evidence="3" id="KW-1185">Reference proteome</keyword>
<evidence type="ECO:0000313" key="2">
    <source>
        <dbReference type="EMBL" id="GIL51858.1"/>
    </source>
</evidence>
<dbReference type="Proteomes" id="UP000747399">
    <property type="component" value="Unassembled WGS sequence"/>
</dbReference>
<sequence>VFILKRDCMRRLQQQLAGLRGQAFCKPWTRFISASNYVESEQLTSYAGARPDADAAFLQLLSQSFLPSATQSSSSFRPVLANLPASADLMEHAVHQTPIPQPLYDLPTFLATSYPQAGVRPCNPGYDWCSWARTNSPQVGKSAAQASNVHQHGGEQLALLWQMDAHLQFPTSRQALLRIAKLELAHLWNYQQQQQLLSRTMTNGCEGLNSRRGERQPREAAAISADGEGVESIELSSQTKGHRRREAPGRRADAVLFSEPPPVGDISPSADAQARNGIGDVKEDEDDIFSAADRKARVRAEQEQHRKDEKQQQVLAAHVAVRDPLAALPPDVQVRLRELQRRAEAYSHKSGAPLIGVIRSVGEAFGQRVSYGKAAHGFERSGGVSHGSTLASAPALQRAGVGSAYSLQQRPMAGPADLQLTNSDTSTPSPTYWTDHPLLSYTDNIVALAARETAARRAKTAERPVGSFSSAAAVTSISAALQQPTAHAGVSASRAPATPVLTLLLDHLKVKYLDVLHAWEVAARLCEATEREDREAARRRAEMIIQAGDLLPVALRDELALSWGQAAASFRREVLAPMMHPDTRAVTISASAAAVLQQAAQQTLLEPLDWNSAVKILQGQSTCFTAAAGTMGPADAAAVAASTVTNTAAAAGDLHTAVRHAMAPLLASTAARHQWVLSGQGYGAVTAEGKPNPAIRSDGTVSSSSTPVPGAMSPAAGVLCFRETLVLDASSAFDDSSQDCRVSLEFDVDRLAALEPALGGSWCARFLERLLAPQCDLQKRRKTLPGGSMAGRARRSAVARSARMAMVYPADVERSFCRRSRIATLSTARYATREANRKLLLEHYTALLRVTAQAATGAAVAPGGQSMAAVQ</sequence>
<protein>
    <submittedName>
        <fullName evidence="2">Uncharacterized protein</fullName>
    </submittedName>
</protein>